<evidence type="ECO:0000256" key="6">
    <source>
        <dbReference type="ARBA" id="ARBA00022679"/>
    </source>
</evidence>
<dbReference type="PRINTS" id="PR00344">
    <property type="entry name" value="BCTRLSENSOR"/>
</dbReference>
<keyword evidence="9" id="KW-0067">ATP-binding</keyword>
<dbReference type="InterPro" id="IPR036641">
    <property type="entry name" value="HPT_dom_sf"/>
</dbReference>
<dbReference type="FunFam" id="3.30.565.10:FF:000016">
    <property type="entry name" value="Chemotaxis protein CheA, putative"/>
    <property type="match status" value="1"/>
</dbReference>
<accession>A0A1M6JY37</accession>
<dbReference type="PANTHER" id="PTHR43395:SF1">
    <property type="entry name" value="CHEMOTAXIS PROTEIN CHEA"/>
    <property type="match status" value="1"/>
</dbReference>
<evidence type="ECO:0000256" key="11">
    <source>
        <dbReference type="PROSITE-ProRule" id="PRU00110"/>
    </source>
</evidence>
<evidence type="ECO:0000256" key="1">
    <source>
        <dbReference type="ARBA" id="ARBA00000085"/>
    </source>
</evidence>
<dbReference type="AlphaFoldDB" id="A0A1M6JY37"/>
<dbReference type="GO" id="GO:0005737">
    <property type="term" value="C:cytoplasm"/>
    <property type="evidence" value="ECO:0007669"/>
    <property type="project" value="InterPro"/>
</dbReference>
<keyword evidence="4" id="KW-0145">Chemotaxis</keyword>
<dbReference type="PROSITE" id="PS50109">
    <property type="entry name" value="HIS_KIN"/>
    <property type="match status" value="1"/>
</dbReference>
<dbReference type="InterPro" id="IPR010808">
    <property type="entry name" value="CheA_P2-bd"/>
</dbReference>
<dbReference type="InterPro" id="IPR036061">
    <property type="entry name" value="CheW-like_dom_sf"/>
</dbReference>
<reference evidence="15 16" key="1">
    <citation type="submission" date="2016-11" db="EMBL/GenBank/DDBJ databases">
        <authorList>
            <person name="Jaros S."/>
            <person name="Januszkiewicz K."/>
            <person name="Wedrychowicz H."/>
        </authorList>
    </citation>
    <scope>NUCLEOTIDE SEQUENCE [LARGE SCALE GENOMIC DNA]</scope>
    <source>
        <strain evidence="15 16">DSM 5091</strain>
    </source>
</reference>
<dbReference type="EC" id="2.7.13.3" evidence="2"/>
<comment type="catalytic activity">
    <reaction evidence="1">
        <text>ATP + protein L-histidine = ADP + protein N-phospho-L-histidine.</text>
        <dbReference type="EC" id="2.7.13.3"/>
    </reaction>
</comment>
<feature type="modified residue" description="Phosphohistidine" evidence="11">
    <location>
        <position position="46"/>
    </location>
</feature>
<dbReference type="SMART" id="SM01231">
    <property type="entry name" value="H-kinase_dim"/>
    <property type="match status" value="1"/>
</dbReference>
<dbReference type="Pfam" id="PF07194">
    <property type="entry name" value="P2"/>
    <property type="match status" value="1"/>
</dbReference>
<evidence type="ECO:0000256" key="8">
    <source>
        <dbReference type="ARBA" id="ARBA00022777"/>
    </source>
</evidence>
<dbReference type="InterPro" id="IPR035891">
    <property type="entry name" value="CheY-binding_CheA"/>
</dbReference>
<dbReference type="InterPro" id="IPR002545">
    <property type="entry name" value="CheW-lke_dom"/>
</dbReference>
<dbReference type="GO" id="GO:0005524">
    <property type="term" value="F:ATP binding"/>
    <property type="evidence" value="ECO:0007669"/>
    <property type="project" value="UniProtKB-KW"/>
</dbReference>
<dbReference type="InterPro" id="IPR004105">
    <property type="entry name" value="CheA-like_dim"/>
</dbReference>
<gene>
    <name evidence="15" type="ORF">SAMN02745165_02560</name>
</gene>
<evidence type="ECO:0000256" key="9">
    <source>
        <dbReference type="ARBA" id="ARBA00022840"/>
    </source>
</evidence>
<dbReference type="SMART" id="SM00387">
    <property type="entry name" value="HATPase_c"/>
    <property type="match status" value="1"/>
</dbReference>
<keyword evidence="8 15" id="KW-0418">Kinase</keyword>
<dbReference type="Pfam" id="PF02518">
    <property type="entry name" value="HATPase_c"/>
    <property type="match status" value="1"/>
</dbReference>
<feature type="domain" description="HPt" evidence="14">
    <location>
        <begin position="1"/>
        <end position="102"/>
    </location>
</feature>
<evidence type="ECO:0000256" key="3">
    <source>
        <dbReference type="ARBA" id="ARBA00021495"/>
    </source>
</evidence>
<dbReference type="InterPro" id="IPR003594">
    <property type="entry name" value="HATPase_dom"/>
</dbReference>
<keyword evidence="10" id="KW-0902">Two-component regulatory system</keyword>
<keyword evidence="16" id="KW-1185">Reference proteome</keyword>
<name>A0A1M6JY37_MALRU</name>
<dbReference type="CDD" id="cd00088">
    <property type="entry name" value="HPT"/>
    <property type="match status" value="1"/>
</dbReference>
<dbReference type="Gene3D" id="1.20.120.160">
    <property type="entry name" value="HPT domain"/>
    <property type="match status" value="1"/>
</dbReference>
<dbReference type="InterPro" id="IPR037006">
    <property type="entry name" value="CheA-like_homodim_sf"/>
</dbReference>
<organism evidence="15 16">
    <name type="scientific">Malonomonas rubra DSM 5091</name>
    <dbReference type="NCBI Taxonomy" id="1122189"/>
    <lineage>
        <taxon>Bacteria</taxon>
        <taxon>Pseudomonadati</taxon>
        <taxon>Thermodesulfobacteriota</taxon>
        <taxon>Desulfuromonadia</taxon>
        <taxon>Desulfuromonadales</taxon>
        <taxon>Geopsychrobacteraceae</taxon>
        <taxon>Malonomonas</taxon>
    </lineage>
</organism>
<dbReference type="RefSeq" id="WP_072909126.1">
    <property type="nucleotide sequence ID" value="NZ_FQZT01000009.1"/>
</dbReference>
<evidence type="ECO:0000256" key="7">
    <source>
        <dbReference type="ARBA" id="ARBA00022741"/>
    </source>
</evidence>
<dbReference type="PANTHER" id="PTHR43395">
    <property type="entry name" value="SENSOR HISTIDINE KINASE CHEA"/>
    <property type="match status" value="1"/>
</dbReference>
<dbReference type="SMART" id="SM00073">
    <property type="entry name" value="HPT"/>
    <property type="match status" value="1"/>
</dbReference>
<dbReference type="PROSITE" id="PS50894">
    <property type="entry name" value="HPT"/>
    <property type="match status" value="1"/>
</dbReference>
<dbReference type="Gene3D" id="1.10.287.560">
    <property type="entry name" value="Histidine kinase CheA-like, homodimeric domain"/>
    <property type="match status" value="1"/>
</dbReference>
<evidence type="ECO:0000259" key="14">
    <source>
        <dbReference type="PROSITE" id="PS50894"/>
    </source>
</evidence>
<dbReference type="Proteomes" id="UP000184171">
    <property type="component" value="Unassembled WGS sequence"/>
</dbReference>
<evidence type="ECO:0000313" key="16">
    <source>
        <dbReference type="Proteomes" id="UP000184171"/>
    </source>
</evidence>
<dbReference type="InterPro" id="IPR004358">
    <property type="entry name" value="Sig_transdc_His_kin-like_C"/>
</dbReference>
<dbReference type="Pfam" id="PF01584">
    <property type="entry name" value="CheW"/>
    <property type="match status" value="1"/>
</dbReference>
<dbReference type="InterPro" id="IPR036097">
    <property type="entry name" value="HisK_dim/P_sf"/>
</dbReference>
<dbReference type="GO" id="GO:0000155">
    <property type="term" value="F:phosphorelay sensor kinase activity"/>
    <property type="evidence" value="ECO:0007669"/>
    <property type="project" value="InterPro"/>
</dbReference>
<evidence type="ECO:0000259" key="13">
    <source>
        <dbReference type="PROSITE" id="PS50851"/>
    </source>
</evidence>
<dbReference type="InterPro" id="IPR008207">
    <property type="entry name" value="Sig_transdc_His_kin_Hpt_dom"/>
</dbReference>
<dbReference type="OrthoDB" id="9803176at2"/>
<dbReference type="SMART" id="SM00260">
    <property type="entry name" value="CheW"/>
    <property type="match status" value="1"/>
</dbReference>
<evidence type="ECO:0000256" key="10">
    <source>
        <dbReference type="ARBA" id="ARBA00023012"/>
    </source>
</evidence>
<dbReference type="Gene3D" id="3.30.565.10">
    <property type="entry name" value="Histidine kinase-like ATPase, C-terminal domain"/>
    <property type="match status" value="1"/>
</dbReference>
<dbReference type="InterPro" id="IPR037052">
    <property type="entry name" value="CheA-like_P2_sf"/>
</dbReference>
<dbReference type="PROSITE" id="PS50851">
    <property type="entry name" value="CHEW"/>
    <property type="match status" value="1"/>
</dbReference>
<feature type="domain" description="CheW-like" evidence="13">
    <location>
        <begin position="474"/>
        <end position="607"/>
    </location>
</feature>
<dbReference type="InterPro" id="IPR036890">
    <property type="entry name" value="HATPase_C_sf"/>
</dbReference>
<dbReference type="Pfam" id="PF01627">
    <property type="entry name" value="Hpt"/>
    <property type="match status" value="1"/>
</dbReference>
<dbReference type="InterPro" id="IPR051315">
    <property type="entry name" value="Bact_Chemotaxis_CheA"/>
</dbReference>
<evidence type="ECO:0000256" key="2">
    <source>
        <dbReference type="ARBA" id="ARBA00012438"/>
    </source>
</evidence>
<dbReference type="SUPFAM" id="SSF47226">
    <property type="entry name" value="Histidine-containing phosphotransfer domain, HPT domain"/>
    <property type="match status" value="1"/>
</dbReference>
<proteinExistence type="predicted"/>
<evidence type="ECO:0000256" key="5">
    <source>
        <dbReference type="ARBA" id="ARBA00022553"/>
    </source>
</evidence>
<dbReference type="Gene3D" id="3.30.70.1110">
    <property type="entry name" value="Histidine kinase CheA-like, P2 response regulator-binding domain"/>
    <property type="match status" value="1"/>
</dbReference>
<dbReference type="STRING" id="1122189.SAMN02745165_02560"/>
<evidence type="ECO:0000259" key="12">
    <source>
        <dbReference type="PROSITE" id="PS50109"/>
    </source>
</evidence>
<dbReference type="EMBL" id="FQZT01000009">
    <property type="protein sequence ID" value="SHJ51538.1"/>
    <property type="molecule type" value="Genomic_DNA"/>
</dbReference>
<evidence type="ECO:0000313" key="15">
    <source>
        <dbReference type="EMBL" id="SHJ51538.1"/>
    </source>
</evidence>
<evidence type="ECO:0000256" key="4">
    <source>
        <dbReference type="ARBA" id="ARBA00022500"/>
    </source>
</evidence>
<dbReference type="SUPFAM" id="SSF47384">
    <property type="entry name" value="Homodimeric domain of signal transducing histidine kinase"/>
    <property type="match status" value="1"/>
</dbReference>
<keyword evidence="5 11" id="KW-0597">Phosphoprotein</keyword>
<dbReference type="Pfam" id="PF02895">
    <property type="entry name" value="H-kinase_dim"/>
    <property type="match status" value="1"/>
</dbReference>
<feature type="domain" description="Histidine kinase" evidence="12">
    <location>
        <begin position="280"/>
        <end position="472"/>
    </location>
</feature>
<dbReference type="SUPFAM" id="SSF55874">
    <property type="entry name" value="ATPase domain of HSP90 chaperone/DNA topoisomerase II/histidine kinase"/>
    <property type="match status" value="1"/>
</dbReference>
<dbReference type="Gene3D" id="2.30.30.40">
    <property type="entry name" value="SH3 Domains"/>
    <property type="match status" value="1"/>
</dbReference>
<dbReference type="SUPFAM" id="SSF50341">
    <property type="entry name" value="CheW-like"/>
    <property type="match status" value="1"/>
</dbReference>
<keyword evidence="6" id="KW-0808">Transferase</keyword>
<keyword evidence="7" id="KW-0547">Nucleotide-binding</keyword>
<protein>
    <recommendedName>
        <fullName evidence="3">Chemotaxis protein CheA</fullName>
        <ecNumber evidence="2">2.7.13.3</ecNumber>
    </recommendedName>
</protein>
<dbReference type="GO" id="GO:0006935">
    <property type="term" value="P:chemotaxis"/>
    <property type="evidence" value="ECO:0007669"/>
    <property type="project" value="UniProtKB-KW"/>
</dbReference>
<sequence>MDIEKYRKMFLSEAGEHLEKMAEQLVAVEADPQNSDGIDALFREAHSIKGMAATMGYDATARVSHRLEDELQNCREQGEVDSEMIDRLLTGVDLLESLLEDISEGRAERSVDDFINGVMLVEELEPIPEEDSCDLAGEGVLVRLRLADSVAAPGPRLLVLLTRMAEFGTVLEAKPSEEQLLQGEISRILLVRLATEASQEEIRQRLQCYRELNAIEFPVAVLEKDQQRKVSRKSGTTVRVDTDLLDRFINLTGELLTNRYQLQSAAGERNWREMNEGLSQLARLVKNLHHQVLQVRMMPLESITGRLPRAVRDLCRSSGKEVEFSVEGASIELDRAILEELADPLTHMIRNAIDHGIEQTGSVQIKSWRERDQVLIQVADDGRGIDPEKVRKRAIERNLISPAQAQVMRDYDVLQLICQPGFSTAEQVTETSGRGVGMDVVKTSVEKLGGVLLIDSTPGEGTRISLKLPLSVAIIRVLMIECAGCLLGIPITRVLQTVEISPKEVQTSGKQLVISLHGELLPLLSLRKILRQPKGPASNLLSLVVTEVFGRKVGLVIDRLVGQQEVFVQPLPSPFDRLRGNSGGAILGDGRILFLIDLQSMLEKRRTKGS</sequence>
<dbReference type="InterPro" id="IPR005467">
    <property type="entry name" value="His_kinase_dom"/>
</dbReference>
<dbReference type="SUPFAM" id="SSF55052">
    <property type="entry name" value="CheY-binding domain of CheA"/>
    <property type="match status" value="1"/>
</dbReference>